<evidence type="ECO:0000313" key="5">
    <source>
        <dbReference type="EMBL" id="BAH50674.1"/>
    </source>
</evidence>
<dbReference type="Pfam" id="PF12974">
    <property type="entry name" value="Phosphonate-bd"/>
    <property type="match status" value="1"/>
</dbReference>
<name>C1B3H6_RHOOB</name>
<dbReference type="GO" id="GO:0055085">
    <property type="term" value="P:transmembrane transport"/>
    <property type="evidence" value="ECO:0007669"/>
    <property type="project" value="InterPro"/>
</dbReference>
<protein>
    <submittedName>
        <fullName evidence="5">Putative ABC transporter substrate-binding protein</fullName>
    </submittedName>
</protein>
<evidence type="ECO:0000256" key="1">
    <source>
        <dbReference type="ARBA" id="ARBA00007162"/>
    </source>
</evidence>
<dbReference type="KEGG" id="rop:ROP_24270"/>
<dbReference type="CDD" id="cd01071">
    <property type="entry name" value="PBP2_PhnD_like"/>
    <property type="match status" value="1"/>
</dbReference>
<evidence type="ECO:0000256" key="3">
    <source>
        <dbReference type="SAM" id="SignalP"/>
    </source>
</evidence>
<evidence type="ECO:0000259" key="4">
    <source>
        <dbReference type="SMART" id="SM00062"/>
    </source>
</evidence>
<organism evidence="5 6">
    <name type="scientific">Rhodococcus opacus (strain B4)</name>
    <dbReference type="NCBI Taxonomy" id="632772"/>
    <lineage>
        <taxon>Bacteria</taxon>
        <taxon>Bacillati</taxon>
        <taxon>Actinomycetota</taxon>
        <taxon>Actinomycetes</taxon>
        <taxon>Mycobacteriales</taxon>
        <taxon>Nocardiaceae</taxon>
        <taxon>Rhodococcus</taxon>
    </lineage>
</organism>
<reference evidence="5 6" key="1">
    <citation type="submission" date="2009-03" db="EMBL/GenBank/DDBJ databases">
        <title>Comparison of the complete genome sequences of Rhodococcus erythropolis PR4 and Rhodococcus opacus B4.</title>
        <authorList>
            <person name="Takarada H."/>
            <person name="Sekine M."/>
            <person name="Hosoyama A."/>
            <person name="Yamada R."/>
            <person name="Fujisawa T."/>
            <person name="Omata S."/>
            <person name="Shimizu A."/>
            <person name="Tsukatani N."/>
            <person name="Tanikawa S."/>
            <person name="Fujita N."/>
            <person name="Harayama S."/>
        </authorList>
    </citation>
    <scope>NUCLEOTIDE SEQUENCE [LARGE SCALE GENOMIC DNA]</scope>
    <source>
        <strain evidence="5 6">B4</strain>
    </source>
</reference>
<dbReference type="EMBL" id="AP011115">
    <property type="protein sequence ID" value="BAH50674.1"/>
    <property type="molecule type" value="Genomic_DNA"/>
</dbReference>
<keyword evidence="2 3" id="KW-0732">Signal</keyword>
<dbReference type="RefSeq" id="WP_012689630.1">
    <property type="nucleotide sequence ID" value="NC_012522.1"/>
</dbReference>
<gene>
    <name evidence="5" type="ordered locus">ROP_24270</name>
</gene>
<dbReference type="Gene3D" id="3.40.190.10">
    <property type="entry name" value="Periplasmic binding protein-like II"/>
    <property type="match status" value="2"/>
</dbReference>
<dbReference type="AlphaFoldDB" id="C1B3H6"/>
<feature type="domain" description="Solute-binding protein family 3/N-terminal" evidence="4">
    <location>
        <begin position="38"/>
        <end position="269"/>
    </location>
</feature>
<dbReference type="PATRIC" id="fig|632772.20.peg.2539"/>
<dbReference type="SUPFAM" id="SSF53850">
    <property type="entry name" value="Periplasmic binding protein-like II"/>
    <property type="match status" value="1"/>
</dbReference>
<feature type="signal peptide" evidence="3">
    <location>
        <begin position="1"/>
        <end position="31"/>
    </location>
</feature>
<feature type="chain" id="PRO_5002904547" evidence="3">
    <location>
        <begin position="32"/>
        <end position="295"/>
    </location>
</feature>
<dbReference type="NCBIfam" id="TIGR01098">
    <property type="entry name" value="3A0109s03R"/>
    <property type="match status" value="1"/>
</dbReference>
<dbReference type="STRING" id="632772.ROP_24270"/>
<dbReference type="PANTHER" id="PTHR35841:SF1">
    <property type="entry name" value="PHOSPHONATES-BINDING PERIPLASMIC PROTEIN"/>
    <property type="match status" value="1"/>
</dbReference>
<comment type="similarity">
    <text evidence="1">Belongs to the phosphate/phosphite/phosphonate binding protein family.</text>
</comment>
<dbReference type="PANTHER" id="PTHR35841">
    <property type="entry name" value="PHOSPHONATES-BINDING PERIPLASMIC PROTEIN"/>
    <property type="match status" value="1"/>
</dbReference>
<dbReference type="HOGENOM" id="CLU_051472_6_4_11"/>
<evidence type="ECO:0000256" key="2">
    <source>
        <dbReference type="ARBA" id="ARBA00022729"/>
    </source>
</evidence>
<dbReference type="GO" id="GO:0043190">
    <property type="term" value="C:ATP-binding cassette (ABC) transporter complex"/>
    <property type="evidence" value="ECO:0007669"/>
    <property type="project" value="InterPro"/>
</dbReference>
<dbReference type="InterPro" id="IPR001638">
    <property type="entry name" value="Solute-binding_3/MltF_N"/>
</dbReference>
<proteinExistence type="inferred from homology"/>
<evidence type="ECO:0000313" key="6">
    <source>
        <dbReference type="Proteomes" id="UP000002212"/>
    </source>
</evidence>
<dbReference type="Proteomes" id="UP000002212">
    <property type="component" value="Chromosome"/>
</dbReference>
<dbReference type="OrthoDB" id="9764656at2"/>
<accession>C1B3H6</accession>
<dbReference type="SMART" id="SM00062">
    <property type="entry name" value="PBPb"/>
    <property type="match status" value="1"/>
</dbReference>
<dbReference type="InterPro" id="IPR005770">
    <property type="entry name" value="PhnD"/>
</dbReference>
<sequence length="295" mass="30571">MNIHPTLRRTLAAAACAITLCGAAACGDSSAQDGAPDVLKVGLPPAEANADLQAKFAPITSLIEDGTGKSVEVKPTSDYLSIVEAMRSGLIDVAVFSPFPTPLAEAVAGVEPLVVAKGAAYSSVFVCRTDTGIDSIDDLRGRKIAFVDAGSTSGNYIPKLLLKRAGIDPDTDIEGTYAGGHDTAQLAVEQGSADCAADARSSYQTMVDKGVIDGATQKIVAESDPIPVSLVIIARKDLDPTLEQGIVDAFVDGDNTAALGVVKATSFEQANEEDFAIFRDAATELGVNLEELSRK</sequence>